<dbReference type="GO" id="GO:0005687">
    <property type="term" value="C:U4 snRNP"/>
    <property type="evidence" value="ECO:0007669"/>
    <property type="project" value="TreeGrafter"/>
</dbReference>
<keyword evidence="7" id="KW-0508">mRNA splicing</keyword>
<dbReference type="PANTHER" id="PTHR10701">
    <property type="entry name" value="SMALL NUCLEAR RIBONUCLEOPROTEIN-ASSOCIATED PROTEIN B AND N"/>
    <property type="match status" value="1"/>
</dbReference>
<evidence type="ECO:0000313" key="13">
    <source>
        <dbReference type="Proteomes" id="UP000007014"/>
    </source>
</evidence>
<dbReference type="Proteomes" id="UP000007014">
    <property type="component" value="Chromosome 11"/>
</dbReference>
<dbReference type="GO" id="GO:0003723">
    <property type="term" value="F:RNA binding"/>
    <property type="evidence" value="ECO:0007669"/>
    <property type="project" value="UniProtKB-KW"/>
</dbReference>
<dbReference type="InterPro" id="IPR047575">
    <property type="entry name" value="Sm"/>
</dbReference>
<evidence type="ECO:0000313" key="12">
    <source>
        <dbReference type="EMBL" id="BAM80420.1"/>
    </source>
</evidence>
<evidence type="ECO:0000259" key="11">
    <source>
        <dbReference type="PROSITE" id="PS52002"/>
    </source>
</evidence>
<evidence type="ECO:0000256" key="8">
    <source>
        <dbReference type="ARBA" id="ARBA00023242"/>
    </source>
</evidence>
<dbReference type="Pfam" id="PF01423">
    <property type="entry name" value="LSM"/>
    <property type="match status" value="1"/>
</dbReference>
<keyword evidence="8" id="KW-0539">Nucleus</keyword>
<dbReference type="AlphaFoldDB" id="M1V5C3"/>
<dbReference type="Gramene" id="CMK022CT">
    <property type="protein sequence ID" value="CMK022CT"/>
    <property type="gene ID" value="CMK022C"/>
</dbReference>
<dbReference type="GO" id="GO:0071013">
    <property type="term" value="C:catalytic step 2 spliceosome"/>
    <property type="evidence" value="ECO:0007669"/>
    <property type="project" value="TreeGrafter"/>
</dbReference>
<dbReference type="GO" id="GO:0071004">
    <property type="term" value="C:U2-type prespliceosome"/>
    <property type="evidence" value="ECO:0007669"/>
    <property type="project" value="TreeGrafter"/>
</dbReference>
<evidence type="ECO:0000256" key="1">
    <source>
        <dbReference type="ARBA" id="ARBA00004123"/>
    </source>
</evidence>
<evidence type="ECO:0000256" key="2">
    <source>
        <dbReference type="ARBA" id="ARBA00004496"/>
    </source>
</evidence>
<comment type="similarity">
    <text evidence="3">Belongs to the snRNP SmB/SmN family.</text>
</comment>
<evidence type="ECO:0000256" key="10">
    <source>
        <dbReference type="ARBA" id="ARBA00041355"/>
    </source>
</evidence>
<dbReference type="PANTHER" id="PTHR10701:SF0">
    <property type="entry name" value="SMALL NUCLEAR RIBONUCLEOPROTEIN-ASSOCIATED PROTEIN B"/>
    <property type="match status" value="1"/>
</dbReference>
<evidence type="ECO:0000256" key="3">
    <source>
        <dbReference type="ARBA" id="ARBA00009123"/>
    </source>
</evidence>
<proteinExistence type="inferred from homology"/>
<dbReference type="GO" id="GO:0005737">
    <property type="term" value="C:cytoplasm"/>
    <property type="evidence" value="ECO:0007669"/>
    <property type="project" value="UniProtKB-SubCell"/>
</dbReference>
<dbReference type="SMART" id="SM00651">
    <property type="entry name" value="Sm"/>
    <property type="match status" value="1"/>
</dbReference>
<keyword evidence="4" id="KW-0963">Cytoplasm</keyword>
<dbReference type="SUPFAM" id="SSF50182">
    <property type="entry name" value="Sm-like ribonucleoproteins"/>
    <property type="match status" value="1"/>
</dbReference>
<reference evidence="12 13" key="2">
    <citation type="journal article" date="2007" name="BMC Biol.">
        <title>A 100%-complete sequence reveals unusually simple genomic features in the hot-spring red alga Cyanidioschyzon merolae.</title>
        <authorList>
            <person name="Nozaki H."/>
            <person name="Takano H."/>
            <person name="Misumi O."/>
            <person name="Terasawa K."/>
            <person name="Matsuzaki M."/>
            <person name="Maruyama S."/>
            <person name="Nishida K."/>
            <person name="Yagisawa F."/>
            <person name="Yoshida Y."/>
            <person name="Fujiwara T."/>
            <person name="Takio S."/>
            <person name="Tamura K."/>
            <person name="Chung S.J."/>
            <person name="Nakamura S."/>
            <person name="Kuroiwa H."/>
            <person name="Tanaka K."/>
            <person name="Sato N."/>
            <person name="Kuroiwa T."/>
        </authorList>
    </citation>
    <scope>NUCLEOTIDE SEQUENCE [LARGE SCALE GENOMIC DNA]</scope>
    <source>
        <strain evidence="12 13">10D</strain>
    </source>
</reference>
<dbReference type="GO" id="GO:0070990">
    <property type="term" value="F:snRNP binding"/>
    <property type="evidence" value="ECO:0007669"/>
    <property type="project" value="TreeGrafter"/>
</dbReference>
<dbReference type="STRING" id="280699.M1V5C3"/>
<accession>M1V5C3</accession>
<dbReference type="GeneID" id="16994363"/>
<dbReference type="InterPro" id="IPR010920">
    <property type="entry name" value="LSM_dom_sf"/>
</dbReference>
<evidence type="ECO:0000256" key="5">
    <source>
        <dbReference type="ARBA" id="ARBA00022664"/>
    </source>
</evidence>
<name>M1V5C3_CYAM1</name>
<dbReference type="EMBL" id="AP006493">
    <property type="protein sequence ID" value="BAM80420.1"/>
    <property type="molecule type" value="Genomic_DNA"/>
</dbReference>
<dbReference type="GO" id="GO:0046540">
    <property type="term" value="C:U4/U6 x U5 tri-snRNP complex"/>
    <property type="evidence" value="ECO:0007669"/>
    <property type="project" value="TreeGrafter"/>
</dbReference>
<dbReference type="Gene3D" id="2.30.30.100">
    <property type="match status" value="1"/>
</dbReference>
<dbReference type="RefSeq" id="XP_005536456.1">
    <property type="nucleotide sequence ID" value="XM_005536399.1"/>
</dbReference>
<comment type="subcellular location">
    <subcellularLocation>
        <location evidence="2">Cytoplasm</location>
    </subcellularLocation>
    <subcellularLocation>
        <location evidence="1">Nucleus</location>
    </subcellularLocation>
</comment>
<dbReference type="KEGG" id="cme:CYME_CMK022C"/>
<evidence type="ECO:0000256" key="9">
    <source>
        <dbReference type="ARBA" id="ARBA00023274"/>
    </source>
</evidence>
<evidence type="ECO:0000256" key="6">
    <source>
        <dbReference type="ARBA" id="ARBA00022884"/>
    </source>
</evidence>
<dbReference type="OrthoDB" id="2020720at2759"/>
<dbReference type="GO" id="GO:0000398">
    <property type="term" value="P:mRNA splicing, via spliceosome"/>
    <property type="evidence" value="ECO:0007669"/>
    <property type="project" value="TreeGrafter"/>
</dbReference>
<dbReference type="GO" id="GO:0005685">
    <property type="term" value="C:U1 snRNP"/>
    <property type="evidence" value="ECO:0007669"/>
    <property type="project" value="TreeGrafter"/>
</dbReference>
<dbReference type="PROSITE" id="PS52002">
    <property type="entry name" value="SM"/>
    <property type="match status" value="1"/>
</dbReference>
<dbReference type="GO" id="GO:0005686">
    <property type="term" value="C:U2 snRNP"/>
    <property type="evidence" value="ECO:0007669"/>
    <property type="project" value="TreeGrafter"/>
</dbReference>
<keyword evidence="13" id="KW-1185">Reference proteome</keyword>
<keyword evidence="5" id="KW-0507">mRNA processing</keyword>
<organism evidence="12 13">
    <name type="scientific">Cyanidioschyzon merolae (strain NIES-3377 / 10D)</name>
    <name type="common">Unicellular red alga</name>
    <dbReference type="NCBI Taxonomy" id="280699"/>
    <lineage>
        <taxon>Eukaryota</taxon>
        <taxon>Rhodophyta</taxon>
        <taxon>Bangiophyceae</taxon>
        <taxon>Cyanidiales</taxon>
        <taxon>Cyanidiaceae</taxon>
        <taxon>Cyanidioschyzon</taxon>
    </lineage>
</organism>
<dbReference type="GO" id="GO:0005682">
    <property type="term" value="C:U5 snRNP"/>
    <property type="evidence" value="ECO:0007669"/>
    <property type="project" value="TreeGrafter"/>
</dbReference>
<keyword evidence="9" id="KW-0687">Ribonucleoprotein</keyword>
<keyword evidence="6" id="KW-0694">RNA-binding</keyword>
<feature type="domain" description="Sm" evidence="11">
    <location>
        <begin position="1"/>
        <end position="70"/>
    </location>
</feature>
<protein>
    <recommendedName>
        <fullName evidence="10">Sm protein B</fullName>
    </recommendedName>
</protein>
<dbReference type="InterPro" id="IPR050914">
    <property type="entry name" value="snRNP_SmB/NAA38-like"/>
</dbReference>
<dbReference type="InterPro" id="IPR001163">
    <property type="entry name" value="Sm_dom_euk/arc"/>
</dbReference>
<sequence>MDLLPVLRSQVHVQTTDGRLLAGKLLAFDAHSNLLLSHCTERRGESAKRYLGMVLVRGEHVLAVITPRITETEQKTAASE</sequence>
<reference evidence="12 13" key="1">
    <citation type="journal article" date="2004" name="Nature">
        <title>Genome sequence of the ultrasmall unicellular red alga Cyanidioschyzon merolae 10D.</title>
        <authorList>
            <person name="Matsuzaki M."/>
            <person name="Misumi O."/>
            <person name="Shin-i T."/>
            <person name="Maruyama S."/>
            <person name="Takahara M."/>
            <person name="Miyagishima S."/>
            <person name="Mori T."/>
            <person name="Nishida K."/>
            <person name="Yagisawa F."/>
            <person name="Nishida K."/>
            <person name="Yoshida Y."/>
            <person name="Nishimura Y."/>
            <person name="Nakao S."/>
            <person name="Kobayashi T."/>
            <person name="Momoyama Y."/>
            <person name="Higashiyama T."/>
            <person name="Minoda A."/>
            <person name="Sano M."/>
            <person name="Nomoto H."/>
            <person name="Oishi K."/>
            <person name="Hayashi H."/>
            <person name="Ohta F."/>
            <person name="Nishizaka S."/>
            <person name="Haga S."/>
            <person name="Miura S."/>
            <person name="Morishita T."/>
            <person name="Kabeya Y."/>
            <person name="Terasawa K."/>
            <person name="Suzuki Y."/>
            <person name="Ishii Y."/>
            <person name="Asakawa S."/>
            <person name="Takano H."/>
            <person name="Ohta N."/>
            <person name="Kuroiwa H."/>
            <person name="Tanaka K."/>
            <person name="Shimizu N."/>
            <person name="Sugano S."/>
            <person name="Sato N."/>
            <person name="Nozaki H."/>
            <person name="Ogasawara N."/>
            <person name="Kohara Y."/>
            <person name="Kuroiwa T."/>
        </authorList>
    </citation>
    <scope>NUCLEOTIDE SEQUENCE [LARGE SCALE GENOMIC DNA]</scope>
    <source>
        <strain evidence="12 13">10D</strain>
    </source>
</reference>
<gene>
    <name evidence="12" type="ORF">CYME_CMK022C</name>
</gene>
<dbReference type="HOGENOM" id="CLU_2593161_0_0_1"/>
<evidence type="ECO:0000256" key="4">
    <source>
        <dbReference type="ARBA" id="ARBA00022490"/>
    </source>
</evidence>
<evidence type="ECO:0000256" key="7">
    <source>
        <dbReference type="ARBA" id="ARBA00023187"/>
    </source>
</evidence>